<accession>A0A2A6C8W3</accession>
<keyword evidence="3" id="KW-0677">Repeat</keyword>
<evidence type="ECO:0000256" key="1">
    <source>
        <dbReference type="ARBA" id="ARBA00004123"/>
    </source>
</evidence>
<keyword evidence="7" id="KW-0539">Nucleus</keyword>
<sequence length="627" mass="70858">MDFGWEMDSFGESVKILFHDQQDKISAENGRLNLYRDPFLIDAYYEEHAQCYEYEGELHDSYNLQRHYSPVFGQHYHDDQTLHNDEEPNLSEWPVAHSYSLNPPESRESSSGDDTLAAALDSSSSVTSSTGAAANRVPATSSSSSGLIRSAAGAKCSTPAKAAAAATSPPTSSSLADFVPMAAVCPICGHKFYDDLALAAHIVVHDGVTIAHCALCGRRMKPDSLVAHYDVYHPGAAPTVRENTTVAKTFKCSDCPMWFATSYNYKYNSFYVTNHAQRKHGKKRHECPVCGETFDDTEERRKHRFEVHGSESSRACEKTYKCSECPLRFATIYTCRNHAKKKHGKKLHDCPDCDEGFDSTSERREHRLVAHGKDPIFDESLARWNSMMSREALGRPTADEELLDPYADQLLDPGPIELEERITQSPSSPDIILLDQESTSQEAQMEHLQEVGEESVESPMISYEESSSDSAERDTPPPSPKEAEDKFRCKLCSKVFDNRKRYNGHQKFHYKFQCPICGSRLKWRKALIAHCLTFHPEKCSSIDLQGTGKDIVIARKEEFKCGACDKSFRHRYQLERHERNHTGEKPFPCPQCPLAFNYPHILKRHLISCTKKRQKLLDESDLLTLAH</sequence>
<dbReference type="InterPro" id="IPR050888">
    <property type="entry name" value="ZnF_C2H2-type_TF"/>
</dbReference>
<keyword evidence="2" id="KW-0479">Metal-binding</keyword>
<evidence type="ECO:0000256" key="7">
    <source>
        <dbReference type="ARBA" id="ARBA00023242"/>
    </source>
</evidence>
<dbReference type="InterPro" id="IPR036236">
    <property type="entry name" value="Znf_C2H2_sf"/>
</dbReference>
<dbReference type="PROSITE" id="PS00028">
    <property type="entry name" value="ZINC_FINGER_C2H2_1"/>
    <property type="match status" value="7"/>
</dbReference>
<evidence type="ECO:0000256" key="2">
    <source>
        <dbReference type="ARBA" id="ARBA00022723"/>
    </source>
</evidence>
<dbReference type="EnsemblMetazoa" id="PPA31140.1">
    <property type="protein sequence ID" value="PPA31140.1"/>
    <property type="gene ID" value="WBGene00204005"/>
</dbReference>
<dbReference type="Proteomes" id="UP000005239">
    <property type="component" value="Unassembled WGS sequence"/>
</dbReference>
<feature type="region of interest" description="Disordered" evidence="8">
    <location>
        <begin position="95"/>
        <end position="121"/>
    </location>
</feature>
<dbReference type="Pfam" id="PF00096">
    <property type="entry name" value="zf-C2H2"/>
    <property type="match status" value="1"/>
</dbReference>
<dbReference type="SUPFAM" id="SSF57667">
    <property type="entry name" value="beta-beta-alpha zinc fingers"/>
    <property type="match status" value="3"/>
</dbReference>
<dbReference type="Gene3D" id="3.30.160.60">
    <property type="entry name" value="Classic Zinc Finger"/>
    <property type="match status" value="6"/>
</dbReference>
<dbReference type="PROSITE" id="PS50157">
    <property type="entry name" value="ZINC_FINGER_C2H2_2"/>
    <property type="match status" value="4"/>
</dbReference>
<dbReference type="GO" id="GO:0006357">
    <property type="term" value="P:regulation of transcription by RNA polymerase II"/>
    <property type="evidence" value="ECO:0000318"/>
    <property type="project" value="GO_Central"/>
</dbReference>
<evidence type="ECO:0000256" key="5">
    <source>
        <dbReference type="ARBA" id="ARBA00022833"/>
    </source>
</evidence>
<dbReference type="GO" id="GO:0001228">
    <property type="term" value="F:DNA-binding transcription activator activity, RNA polymerase II-specific"/>
    <property type="evidence" value="ECO:0000318"/>
    <property type="project" value="GO_Central"/>
</dbReference>
<protein>
    <submittedName>
        <fullName evidence="9">Zinc finger protein</fullName>
    </submittedName>
</protein>
<keyword evidence="5" id="KW-0862">Zinc</keyword>
<dbReference type="InterPro" id="IPR013087">
    <property type="entry name" value="Znf_C2H2_type"/>
</dbReference>
<accession>A0A8R1YK57</accession>
<dbReference type="FunFam" id="3.30.160.60:FF:001009">
    <property type="entry name" value="Zinc finger protein 26"/>
    <property type="match status" value="1"/>
</dbReference>
<reference evidence="10" key="1">
    <citation type="journal article" date="2008" name="Nat. Genet.">
        <title>The Pristionchus pacificus genome provides a unique perspective on nematode lifestyle and parasitism.</title>
        <authorList>
            <person name="Dieterich C."/>
            <person name="Clifton S.W."/>
            <person name="Schuster L.N."/>
            <person name="Chinwalla A."/>
            <person name="Delehaunty K."/>
            <person name="Dinkelacker I."/>
            <person name="Fulton L."/>
            <person name="Fulton R."/>
            <person name="Godfrey J."/>
            <person name="Minx P."/>
            <person name="Mitreva M."/>
            <person name="Roeseler W."/>
            <person name="Tian H."/>
            <person name="Witte H."/>
            <person name="Yang S.P."/>
            <person name="Wilson R.K."/>
            <person name="Sommer R.J."/>
        </authorList>
    </citation>
    <scope>NUCLEOTIDE SEQUENCE [LARGE SCALE GENOMIC DNA]</scope>
    <source>
        <strain evidence="10">PS312</strain>
    </source>
</reference>
<dbReference type="OrthoDB" id="6077919at2759"/>
<keyword evidence="6" id="KW-0238">DNA-binding</keyword>
<evidence type="ECO:0000313" key="10">
    <source>
        <dbReference type="Proteomes" id="UP000005239"/>
    </source>
</evidence>
<evidence type="ECO:0000256" key="4">
    <source>
        <dbReference type="ARBA" id="ARBA00022771"/>
    </source>
</evidence>
<organism evidence="9 10">
    <name type="scientific">Pristionchus pacificus</name>
    <name type="common">Parasitic nematode worm</name>
    <dbReference type="NCBI Taxonomy" id="54126"/>
    <lineage>
        <taxon>Eukaryota</taxon>
        <taxon>Metazoa</taxon>
        <taxon>Ecdysozoa</taxon>
        <taxon>Nematoda</taxon>
        <taxon>Chromadorea</taxon>
        <taxon>Rhabditida</taxon>
        <taxon>Rhabditina</taxon>
        <taxon>Diplogasteromorpha</taxon>
        <taxon>Diplogasteroidea</taxon>
        <taxon>Neodiplogasteridae</taxon>
        <taxon>Pristionchus</taxon>
    </lineage>
</organism>
<dbReference type="FunFam" id="3.30.160.60:FF:000100">
    <property type="entry name" value="Zinc finger 45-like"/>
    <property type="match status" value="1"/>
</dbReference>
<dbReference type="GO" id="GO:0008270">
    <property type="term" value="F:zinc ion binding"/>
    <property type="evidence" value="ECO:0007669"/>
    <property type="project" value="UniProtKB-KW"/>
</dbReference>
<evidence type="ECO:0000313" key="9">
    <source>
        <dbReference type="EnsemblMetazoa" id="PPA31140.1"/>
    </source>
</evidence>
<reference evidence="9" key="2">
    <citation type="submission" date="2022-06" db="UniProtKB">
        <authorList>
            <consortium name="EnsemblMetazoa"/>
        </authorList>
    </citation>
    <scope>IDENTIFICATION</scope>
    <source>
        <strain evidence="9">PS312</strain>
    </source>
</reference>
<dbReference type="GO" id="GO:0005634">
    <property type="term" value="C:nucleus"/>
    <property type="evidence" value="ECO:0000318"/>
    <property type="project" value="GO_Central"/>
</dbReference>
<dbReference type="AlphaFoldDB" id="A0A2A6C8W3"/>
<dbReference type="PANTHER" id="PTHR24406">
    <property type="entry name" value="TRANSCRIPTIONAL REPRESSOR CTCFL-RELATED"/>
    <property type="match status" value="1"/>
</dbReference>
<name>A0A2A6C8W3_PRIPA</name>
<feature type="region of interest" description="Disordered" evidence="8">
    <location>
        <begin position="450"/>
        <end position="484"/>
    </location>
</feature>
<comment type="subcellular location">
    <subcellularLocation>
        <location evidence="1">Nucleus</location>
    </subcellularLocation>
</comment>
<feature type="compositionally biased region" description="Low complexity" evidence="8">
    <location>
        <begin position="112"/>
        <end position="121"/>
    </location>
</feature>
<dbReference type="GO" id="GO:0000978">
    <property type="term" value="F:RNA polymerase II cis-regulatory region sequence-specific DNA binding"/>
    <property type="evidence" value="ECO:0000318"/>
    <property type="project" value="GO_Central"/>
</dbReference>
<proteinExistence type="predicted"/>
<keyword evidence="10" id="KW-1185">Reference proteome</keyword>
<keyword evidence="4" id="KW-0863">Zinc-finger</keyword>
<evidence type="ECO:0000256" key="8">
    <source>
        <dbReference type="SAM" id="MobiDB-lite"/>
    </source>
</evidence>
<evidence type="ECO:0000256" key="6">
    <source>
        <dbReference type="ARBA" id="ARBA00023125"/>
    </source>
</evidence>
<gene>
    <name evidence="9" type="primary">WBGene00204005</name>
</gene>
<evidence type="ECO:0000256" key="3">
    <source>
        <dbReference type="ARBA" id="ARBA00022737"/>
    </source>
</evidence>
<dbReference type="SMART" id="SM00355">
    <property type="entry name" value="ZnF_C2H2"/>
    <property type="match status" value="10"/>
</dbReference>
<feature type="compositionally biased region" description="Basic and acidic residues" evidence="8">
    <location>
        <begin position="470"/>
        <end position="484"/>
    </location>
</feature>
<feature type="region of interest" description="Disordered" evidence="8">
    <location>
        <begin position="126"/>
        <end position="145"/>
    </location>
</feature>